<gene>
    <name evidence="4" type="ORF">BCR39DRAFT_546943</name>
</gene>
<organism evidence="4 5">
    <name type="scientific">Naematelia encephala</name>
    <dbReference type="NCBI Taxonomy" id="71784"/>
    <lineage>
        <taxon>Eukaryota</taxon>
        <taxon>Fungi</taxon>
        <taxon>Dikarya</taxon>
        <taxon>Basidiomycota</taxon>
        <taxon>Agaricomycotina</taxon>
        <taxon>Tremellomycetes</taxon>
        <taxon>Tremellales</taxon>
        <taxon>Naemateliaceae</taxon>
        <taxon>Naematelia</taxon>
    </lineage>
</organism>
<keyword evidence="5" id="KW-1185">Reference proteome</keyword>
<dbReference type="InParanoid" id="A0A1Y2AQ79"/>
<evidence type="ECO:0000256" key="1">
    <source>
        <dbReference type="SAM" id="Coils"/>
    </source>
</evidence>
<evidence type="ECO:0000313" key="5">
    <source>
        <dbReference type="Proteomes" id="UP000193986"/>
    </source>
</evidence>
<dbReference type="Gene3D" id="1.10.287.1490">
    <property type="match status" value="1"/>
</dbReference>
<dbReference type="Pfam" id="PF15456">
    <property type="entry name" value="Uds1"/>
    <property type="match status" value="1"/>
</dbReference>
<keyword evidence="1" id="KW-0175">Coiled coil</keyword>
<sequence>MPIAVHEMNGGPVSISPTTPTKVTKAAFFRARSPPVLDRQHQQQQQNQHAGDMNDLAARFDLSTRLGAPVAEPMYNNRSLLVQDEREAGGRPSMATDRALSGHTPPLDSSSMSTSTGETSRYHPTSPPVMVAGIHEDTSSVNEHDHDNDDYEGYDQGGKGGSSESASMGIAAGSDEMLMTLLAGQAAVDCETLPIGGWEEVESWKKELSLLSNRLSSLVERHQREVKILAAARTLQKLNNSNKRMSKQTMESLEQSEKRAEAAEKEVLVLRDREAALRQRLMEHWSGVMAWEVRRLERVATEAQARFNRQSRQILASRDRESALSSRLSELETEFGKRAERVAELEEMVVEMGRRERAIEEELKDLDRLKEDLDRERSERKRWDVKSRDMERDKQTWEAEKRRFEDERRAWEDERAGWDEERQDIVQAPRMSDRDRANMDNIRAGLGGLLRRKGGMVAEDEVESALSEVKSLLERRENEVVSLKEEMREVNMGLEEELKRTTSDRDGWKSKHEQVDTARRDEVTQLERQLRNHADTISDLNLRNESLSTSLNAAQTHVSHLSATSASTAALQSKVDALTSELESIANSFTEVWRLLPSPARRIRAELIDARTGQPNSSVASPNHALDLAALQQLYSPASATGDEKFGGIEEMIKRIRGMVDDGRLLVDRVVRLGQERDLHKGNALKAKRLAEESTRGLETYQQQVRVLEDRLATTGNSESRFLEELNSLRTQLDTQASAKRALESQLAEAKHAVNRLTEANADHSTRALTLADEAETEMVALKKRLENEIENLQSRVAEAEEEAEEARTRGQSQRIQLLDEMNSLQMEVGDLRKQLRAAQRGGMTK</sequence>
<feature type="domain" description="Up-regulated during septation protein 1" evidence="3">
    <location>
        <begin position="179"/>
        <end position="291"/>
    </location>
</feature>
<proteinExistence type="predicted"/>
<comment type="caution">
    <text evidence="4">The sequence shown here is derived from an EMBL/GenBank/DDBJ whole genome shotgun (WGS) entry which is preliminary data.</text>
</comment>
<dbReference type="STRING" id="71784.A0A1Y2AQ79"/>
<feature type="compositionally biased region" description="Basic and acidic residues" evidence="2">
    <location>
        <begin position="134"/>
        <end position="147"/>
    </location>
</feature>
<dbReference type="Proteomes" id="UP000193986">
    <property type="component" value="Unassembled WGS sequence"/>
</dbReference>
<evidence type="ECO:0000313" key="4">
    <source>
        <dbReference type="EMBL" id="ORY24377.1"/>
    </source>
</evidence>
<name>A0A1Y2AQ79_9TREE</name>
<protein>
    <submittedName>
        <fullName evidence="4">Up-regulated during septation-domain-containing protein</fullName>
    </submittedName>
</protein>
<dbReference type="AlphaFoldDB" id="A0A1Y2AQ79"/>
<dbReference type="EMBL" id="MCFC01000068">
    <property type="protein sequence ID" value="ORY24377.1"/>
    <property type="molecule type" value="Genomic_DNA"/>
</dbReference>
<dbReference type="OrthoDB" id="5569911at2759"/>
<feature type="region of interest" description="Disordered" evidence="2">
    <location>
        <begin position="86"/>
        <end position="168"/>
    </location>
</feature>
<feature type="region of interest" description="Disordered" evidence="2">
    <location>
        <begin position="498"/>
        <end position="519"/>
    </location>
</feature>
<accession>A0A1Y2AQ79</accession>
<evidence type="ECO:0000256" key="2">
    <source>
        <dbReference type="SAM" id="MobiDB-lite"/>
    </source>
</evidence>
<feature type="coiled-coil region" evidence="1">
    <location>
        <begin position="691"/>
        <end position="842"/>
    </location>
</feature>
<feature type="coiled-coil region" evidence="1">
    <location>
        <begin position="246"/>
        <end position="421"/>
    </location>
</feature>
<evidence type="ECO:0000259" key="3">
    <source>
        <dbReference type="Pfam" id="PF15456"/>
    </source>
</evidence>
<reference evidence="4 5" key="1">
    <citation type="submission" date="2016-07" db="EMBL/GenBank/DDBJ databases">
        <title>Pervasive Adenine N6-methylation of Active Genes in Fungi.</title>
        <authorList>
            <consortium name="DOE Joint Genome Institute"/>
            <person name="Mondo S.J."/>
            <person name="Dannebaum R.O."/>
            <person name="Kuo R.C."/>
            <person name="Labutti K."/>
            <person name="Haridas S."/>
            <person name="Kuo A."/>
            <person name="Salamov A."/>
            <person name="Ahrendt S.R."/>
            <person name="Lipzen A."/>
            <person name="Sullivan W."/>
            <person name="Andreopoulos W.B."/>
            <person name="Clum A."/>
            <person name="Lindquist E."/>
            <person name="Daum C."/>
            <person name="Ramamoorthy G.K."/>
            <person name="Gryganskyi A."/>
            <person name="Culley D."/>
            <person name="Magnuson J.K."/>
            <person name="James T.Y."/>
            <person name="O'Malley M.A."/>
            <person name="Stajich J.E."/>
            <person name="Spatafora J.W."/>
            <person name="Visel A."/>
            <person name="Grigoriev I.V."/>
        </authorList>
    </citation>
    <scope>NUCLEOTIDE SEQUENCE [LARGE SCALE GENOMIC DNA]</scope>
    <source>
        <strain evidence="4 5">68-887.2</strain>
    </source>
</reference>
<dbReference type="InterPro" id="IPR029191">
    <property type="entry name" value="Uds1"/>
</dbReference>
<feature type="compositionally biased region" description="Low complexity" evidence="2">
    <location>
        <begin position="109"/>
        <end position="119"/>
    </location>
</feature>